<evidence type="ECO:0000313" key="1">
    <source>
        <dbReference type="EMBL" id="CAG8800898.1"/>
    </source>
</evidence>
<proteinExistence type="predicted"/>
<accession>A0A9N9P3V4</accession>
<organism evidence="1 2">
    <name type="scientific">Dentiscutata erythropus</name>
    <dbReference type="NCBI Taxonomy" id="1348616"/>
    <lineage>
        <taxon>Eukaryota</taxon>
        <taxon>Fungi</taxon>
        <taxon>Fungi incertae sedis</taxon>
        <taxon>Mucoromycota</taxon>
        <taxon>Glomeromycotina</taxon>
        <taxon>Glomeromycetes</taxon>
        <taxon>Diversisporales</taxon>
        <taxon>Gigasporaceae</taxon>
        <taxon>Dentiscutata</taxon>
    </lineage>
</organism>
<feature type="non-terminal residue" evidence="1">
    <location>
        <position position="1"/>
    </location>
</feature>
<keyword evidence="2" id="KW-1185">Reference proteome</keyword>
<dbReference type="AlphaFoldDB" id="A0A9N9P3V4"/>
<evidence type="ECO:0000313" key="2">
    <source>
        <dbReference type="Proteomes" id="UP000789405"/>
    </source>
</evidence>
<comment type="caution">
    <text evidence="1">The sequence shown here is derived from an EMBL/GenBank/DDBJ whole genome shotgun (WGS) entry which is preliminary data.</text>
</comment>
<dbReference type="EMBL" id="CAJVPY010035276">
    <property type="protein sequence ID" value="CAG8800898.1"/>
    <property type="molecule type" value="Genomic_DNA"/>
</dbReference>
<protein>
    <submittedName>
        <fullName evidence="1">9578_t:CDS:1</fullName>
    </submittedName>
</protein>
<gene>
    <name evidence="1" type="ORF">DERYTH_LOCUS23349</name>
</gene>
<feature type="non-terminal residue" evidence="1">
    <location>
        <position position="52"/>
    </location>
</feature>
<reference evidence="1" key="1">
    <citation type="submission" date="2021-06" db="EMBL/GenBank/DDBJ databases">
        <authorList>
            <person name="Kallberg Y."/>
            <person name="Tangrot J."/>
            <person name="Rosling A."/>
        </authorList>
    </citation>
    <scope>NUCLEOTIDE SEQUENCE</scope>
    <source>
        <strain evidence="1">MA453B</strain>
    </source>
</reference>
<dbReference type="Proteomes" id="UP000789405">
    <property type="component" value="Unassembled WGS sequence"/>
</dbReference>
<name>A0A9N9P3V4_9GLOM</name>
<sequence length="52" mass="6349">KKLVTEDWLKYFVSLMSIKKEVKREYESFTDYTNIVLSENMNCENNEIIRKK</sequence>